<dbReference type="PANTHER" id="PTHR46354:SF12">
    <property type="entry name" value="DNA-BINDING PROTEIN-LIKE PROTEIN"/>
    <property type="match status" value="1"/>
</dbReference>
<evidence type="ECO:0000313" key="2">
    <source>
        <dbReference type="EMBL" id="KMZ75457.1"/>
    </source>
</evidence>
<dbReference type="OrthoDB" id="781635at2759"/>
<comment type="caution">
    <text evidence="2">The sequence shown here is derived from an EMBL/GenBank/DDBJ whole genome shotgun (WGS) entry which is preliminary data.</text>
</comment>
<protein>
    <recommendedName>
        <fullName evidence="1">DOG1 domain-containing protein</fullName>
    </recommendedName>
</protein>
<dbReference type="EMBL" id="LFYR01000167">
    <property type="protein sequence ID" value="KMZ75457.1"/>
    <property type="molecule type" value="Genomic_DNA"/>
</dbReference>
<evidence type="ECO:0000313" key="3">
    <source>
        <dbReference type="Proteomes" id="UP000036987"/>
    </source>
</evidence>
<sequence length="217" mass="25282">MEVFYIEWIAANEQLGRELDDAREKPAGDIVGLGIITDRVVAHYKSYYEQIHLVSNRNVKIVFNPTWLTHLEQDFHWLGGWYPTIFFNILKKSESSFCNMQRSAIQVLEAAKLEEERHIIMQCMSIREAMERPDFLISVARLGMVRNGNSIRFEQYFLDIVSLSLKFLLKRAEILRVSIFTDLKEILNPLQMVVFLSAIVDLQLTIRRMGLEVDADI</sequence>
<dbReference type="InterPro" id="IPR025422">
    <property type="entry name" value="TGA_domain"/>
</dbReference>
<gene>
    <name evidence="2" type="ORF">ZOSMA_114G00540</name>
</gene>
<dbReference type="GO" id="GO:0043565">
    <property type="term" value="F:sequence-specific DNA binding"/>
    <property type="evidence" value="ECO:0007669"/>
    <property type="project" value="InterPro"/>
</dbReference>
<keyword evidence="3" id="KW-1185">Reference proteome</keyword>
<dbReference type="OMA" id="LVLSPTW"/>
<organism evidence="2 3">
    <name type="scientific">Zostera marina</name>
    <name type="common">Eelgrass</name>
    <dbReference type="NCBI Taxonomy" id="29655"/>
    <lineage>
        <taxon>Eukaryota</taxon>
        <taxon>Viridiplantae</taxon>
        <taxon>Streptophyta</taxon>
        <taxon>Embryophyta</taxon>
        <taxon>Tracheophyta</taxon>
        <taxon>Spermatophyta</taxon>
        <taxon>Magnoliopsida</taxon>
        <taxon>Liliopsida</taxon>
        <taxon>Zosteraceae</taxon>
        <taxon>Zostera</taxon>
    </lineage>
</organism>
<dbReference type="Proteomes" id="UP000036987">
    <property type="component" value="Unassembled WGS sequence"/>
</dbReference>
<dbReference type="PANTHER" id="PTHR46354">
    <property type="entry name" value="DOG1 DOMAIN-CONTAINING PROTEIN"/>
    <property type="match status" value="1"/>
</dbReference>
<reference evidence="3" key="1">
    <citation type="journal article" date="2016" name="Nature">
        <title>The genome of the seagrass Zostera marina reveals angiosperm adaptation to the sea.</title>
        <authorList>
            <person name="Olsen J.L."/>
            <person name="Rouze P."/>
            <person name="Verhelst B."/>
            <person name="Lin Y.-C."/>
            <person name="Bayer T."/>
            <person name="Collen J."/>
            <person name="Dattolo E."/>
            <person name="De Paoli E."/>
            <person name="Dittami S."/>
            <person name="Maumus F."/>
            <person name="Michel G."/>
            <person name="Kersting A."/>
            <person name="Lauritano C."/>
            <person name="Lohaus R."/>
            <person name="Toepel M."/>
            <person name="Tonon T."/>
            <person name="Vanneste K."/>
            <person name="Amirebrahimi M."/>
            <person name="Brakel J."/>
            <person name="Bostroem C."/>
            <person name="Chovatia M."/>
            <person name="Grimwood J."/>
            <person name="Jenkins J.W."/>
            <person name="Jueterbock A."/>
            <person name="Mraz A."/>
            <person name="Stam W.T."/>
            <person name="Tice H."/>
            <person name="Bornberg-Bauer E."/>
            <person name="Green P.J."/>
            <person name="Pearson G.A."/>
            <person name="Procaccini G."/>
            <person name="Duarte C.M."/>
            <person name="Schmutz J."/>
            <person name="Reusch T.B.H."/>
            <person name="Van de Peer Y."/>
        </authorList>
    </citation>
    <scope>NUCLEOTIDE SEQUENCE [LARGE SCALE GENOMIC DNA]</scope>
    <source>
        <strain evidence="3">cv. Finnish</strain>
    </source>
</reference>
<proteinExistence type="predicted"/>
<feature type="domain" description="DOG1" evidence="1">
    <location>
        <begin position="1"/>
        <end position="216"/>
    </location>
</feature>
<dbReference type="GO" id="GO:0006351">
    <property type="term" value="P:DNA-templated transcription"/>
    <property type="evidence" value="ECO:0007669"/>
    <property type="project" value="InterPro"/>
</dbReference>
<evidence type="ECO:0000259" key="1">
    <source>
        <dbReference type="PROSITE" id="PS51806"/>
    </source>
</evidence>
<dbReference type="Pfam" id="PF14144">
    <property type="entry name" value="DOG1"/>
    <property type="match status" value="1"/>
</dbReference>
<dbReference type="InterPro" id="IPR051886">
    <property type="entry name" value="Seed_Dev/Stress_Resp_Reg"/>
</dbReference>
<accession>A0A0K9Q4K5</accession>
<name>A0A0K9Q4K5_ZOSMR</name>
<dbReference type="AlphaFoldDB" id="A0A0K9Q4K5"/>
<dbReference type="PROSITE" id="PS51806">
    <property type="entry name" value="DOG1"/>
    <property type="match status" value="1"/>
</dbReference>